<feature type="chain" id="PRO_5045735509" evidence="16">
    <location>
        <begin position="45"/>
        <end position="731"/>
    </location>
</feature>
<evidence type="ECO:0000256" key="3">
    <source>
        <dbReference type="ARBA" id="ARBA00022448"/>
    </source>
</evidence>
<evidence type="ECO:0000256" key="14">
    <source>
        <dbReference type="PROSITE-ProRule" id="PRU01360"/>
    </source>
</evidence>
<dbReference type="InterPro" id="IPR012910">
    <property type="entry name" value="Plug_dom"/>
</dbReference>
<gene>
    <name evidence="19" type="ORF">F2P45_26155</name>
</gene>
<comment type="subcellular location">
    <subcellularLocation>
        <location evidence="1 14">Cell outer membrane</location>
        <topology evidence="1 14">Multi-pass membrane protein</topology>
    </subcellularLocation>
</comment>
<evidence type="ECO:0000313" key="19">
    <source>
        <dbReference type="EMBL" id="NHZ92463.1"/>
    </source>
</evidence>
<evidence type="ECO:0000256" key="5">
    <source>
        <dbReference type="ARBA" id="ARBA00022496"/>
    </source>
</evidence>
<evidence type="ECO:0000256" key="4">
    <source>
        <dbReference type="ARBA" id="ARBA00022452"/>
    </source>
</evidence>
<keyword evidence="11 14" id="KW-0472">Membrane</keyword>
<dbReference type="Gene3D" id="2.170.130.10">
    <property type="entry name" value="TonB-dependent receptor, plug domain"/>
    <property type="match status" value="1"/>
</dbReference>
<comment type="similarity">
    <text evidence="2 14 15">Belongs to the TonB-dependent receptor family.</text>
</comment>
<keyword evidence="3 14" id="KW-0813">Transport</keyword>
<evidence type="ECO:0000256" key="13">
    <source>
        <dbReference type="ARBA" id="ARBA00023237"/>
    </source>
</evidence>
<evidence type="ECO:0000259" key="17">
    <source>
        <dbReference type="Pfam" id="PF00593"/>
    </source>
</evidence>
<dbReference type="Gene3D" id="2.40.170.20">
    <property type="entry name" value="TonB-dependent receptor, beta-barrel domain"/>
    <property type="match status" value="1"/>
</dbReference>
<dbReference type="InterPro" id="IPR036942">
    <property type="entry name" value="Beta-barrel_TonB_sf"/>
</dbReference>
<evidence type="ECO:0000256" key="11">
    <source>
        <dbReference type="ARBA" id="ARBA00023136"/>
    </source>
</evidence>
<evidence type="ECO:0000256" key="15">
    <source>
        <dbReference type="RuleBase" id="RU003357"/>
    </source>
</evidence>
<keyword evidence="5" id="KW-0410">Iron transport</keyword>
<dbReference type="InterPro" id="IPR010105">
    <property type="entry name" value="TonB_sidphr_rcpt"/>
</dbReference>
<dbReference type="PROSITE" id="PS52016">
    <property type="entry name" value="TONB_DEPENDENT_REC_3"/>
    <property type="match status" value="1"/>
</dbReference>
<dbReference type="Pfam" id="PF07715">
    <property type="entry name" value="Plug"/>
    <property type="match status" value="1"/>
</dbReference>
<proteinExistence type="inferred from homology"/>
<evidence type="ECO:0000256" key="2">
    <source>
        <dbReference type="ARBA" id="ARBA00009810"/>
    </source>
</evidence>
<dbReference type="EMBL" id="WHJH01000046">
    <property type="protein sequence ID" value="NHZ92463.1"/>
    <property type="molecule type" value="Genomic_DNA"/>
</dbReference>
<keyword evidence="10 15" id="KW-0798">TonB box</keyword>
<evidence type="ECO:0000256" key="8">
    <source>
        <dbReference type="ARBA" id="ARBA00023004"/>
    </source>
</evidence>
<comment type="caution">
    <text evidence="19">The sequence shown here is derived from an EMBL/GenBank/DDBJ whole genome shotgun (WGS) entry which is preliminary data.</text>
</comment>
<feature type="domain" description="TonB-dependent receptor plug" evidence="18">
    <location>
        <begin position="86"/>
        <end position="184"/>
    </location>
</feature>
<keyword evidence="4 14" id="KW-1134">Transmembrane beta strand</keyword>
<evidence type="ECO:0000256" key="7">
    <source>
        <dbReference type="ARBA" id="ARBA00022729"/>
    </source>
</evidence>
<dbReference type="CDD" id="cd01347">
    <property type="entry name" value="ligand_gated_channel"/>
    <property type="match status" value="1"/>
</dbReference>
<evidence type="ECO:0000259" key="18">
    <source>
        <dbReference type="Pfam" id="PF07715"/>
    </source>
</evidence>
<keyword evidence="7 16" id="KW-0732">Signal</keyword>
<dbReference type="InterPro" id="IPR000531">
    <property type="entry name" value="Beta-barrel_TonB"/>
</dbReference>
<dbReference type="NCBIfam" id="TIGR01783">
    <property type="entry name" value="TonB-siderophor"/>
    <property type="match status" value="1"/>
</dbReference>
<keyword evidence="6 14" id="KW-0812">Transmembrane</keyword>
<evidence type="ECO:0000256" key="1">
    <source>
        <dbReference type="ARBA" id="ARBA00004571"/>
    </source>
</evidence>
<evidence type="ECO:0000256" key="10">
    <source>
        <dbReference type="ARBA" id="ARBA00023077"/>
    </source>
</evidence>
<keyword evidence="13 14" id="KW-0998">Cell outer membrane</keyword>
<dbReference type="RefSeq" id="WP_166881160.1">
    <property type="nucleotide sequence ID" value="NZ_WHJH01000046.1"/>
</dbReference>
<dbReference type="PANTHER" id="PTHR32552:SF68">
    <property type="entry name" value="FERRICHROME OUTER MEMBRANE TRANSPORTER_PHAGE RECEPTOR"/>
    <property type="match status" value="1"/>
</dbReference>
<evidence type="ECO:0000256" key="12">
    <source>
        <dbReference type="ARBA" id="ARBA00023170"/>
    </source>
</evidence>
<organism evidence="19 20">
    <name type="scientific">Massilia mucilaginosa</name>
    <dbReference type="NCBI Taxonomy" id="2609282"/>
    <lineage>
        <taxon>Bacteria</taxon>
        <taxon>Pseudomonadati</taxon>
        <taxon>Pseudomonadota</taxon>
        <taxon>Betaproteobacteria</taxon>
        <taxon>Burkholderiales</taxon>
        <taxon>Oxalobacteraceae</taxon>
        <taxon>Telluria group</taxon>
        <taxon>Massilia</taxon>
    </lineage>
</organism>
<feature type="signal peptide" evidence="16">
    <location>
        <begin position="1"/>
        <end position="44"/>
    </location>
</feature>
<keyword evidence="8" id="KW-0408">Iron</keyword>
<protein>
    <submittedName>
        <fullName evidence="19">TonB-dependent siderophore receptor</fullName>
    </submittedName>
</protein>
<accession>A0ABX0NZM4</accession>
<dbReference type="InterPro" id="IPR037066">
    <property type="entry name" value="Plug_dom_sf"/>
</dbReference>
<sequence>MAHYAPFGPAYAGAAHCNPLPLAAAVRSALIFAALAGPGSLAFANDVPEVADAAVAMPVITVDGKKEDNGYVARRSGAGTKTDTPLIETPQSISVIPRERFEEQGAQTLRQTMNYSAGMISSYFDSRADSVTSRGGNPAMLQDGVQSNFGSYNTTRPDPYTLERVEVLRGPSSVLYGQGGIGGVVNLVSKRPMASSQREVQVQIGSNSRKQLSLDINQVLDTDGHWLARLVAVGRDSGTQVNMVDDDRKLIAPSLTWAPNANTSLTLLALRQEDRSGSMIGFFPWQGTLLPSRFGQIPTSLFTGEPGYDAYDTEQTALGYLFSHRFSDTLSLRQTLRKTKSEVDYRSAYTSFTAVAATGRPARPVFNADQRTINRDLTQNLNNLDTLMVDTQIEAKVATGGLQHTILLGADVQRVETRQASGRGVAAPLDVYAPVYGNYTRPASLAHLPTTNLRQNGYYVQDQIKYGPHWVALLGLRHDGVTNDVEGRAAARTDDSANTKRVGLLYLADGGWSPYVSYAESFLPLGGVDLNGKAFEPQRGKQWEAGLKWQPPGRNLMTTLAVYDLRDTNRKTSDPANPLNSVQIGEVRVRGLELESAGNLGRDWDWTAGYAYTDATIARSNGADNGKRINGIPRHNVSAWLTHRFPVAQRDGFSAGAGVRYLGASMDGLDQLETPDITLLDAMLSYSSGPLRVALNVTNLTDKVQISTCLARGDCFYGQRRAVALTARYTF</sequence>
<dbReference type="Pfam" id="PF00593">
    <property type="entry name" value="TonB_dep_Rec_b-barrel"/>
    <property type="match status" value="1"/>
</dbReference>
<evidence type="ECO:0000256" key="16">
    <source>
        <dbReference type="SAM" id="SignalP"/>
    </source>
</evidence>
<evidence type="ECO:0000256" key="9">
    <source>
        <dbReference type="ARBA" id="ARBA00023065"/>
    </source>
</evidence>
<dbReference type="InterPro" id="IPR039426">
    <property type="entry name" value="TonB-dep_rcpt-like"/>
</dbReference>
<keyword evidence="12 19" id="KW-0675">Receptor</keyword>
<evidence type="ECO:0000256" key="6">
    <source>
        <dbReference type="ARBA" id="ARBA00022692"/>
    </source>
</evidence>
<dbReference type="SUPFAM" id="SSF56935">
    <property type="entry name" value="Porins"/>
    <property type="match status" value="1"/>
</dbReference>
<dbReference type="Proteomes" id="UP000609726">
    <property type="component" value="Unassembled WGS sequence"/>
</dbReference>
<keyword evidence="20" id="KW-1185">Reference proteome</keyword>
<name>A0ABX0NZM4_9BURK</name>
<keyword evidence="9" id="KW-0406">Ion transport</keyword>
<feature type="domain" description="TonB-dependent receptor-like beta-barrel" evidence="17">
    <location>
        <begin position="291"/>
        <end position="700"/>
    </location>
</feature>
<reference evidence="19 20" key="1">
    <citation type="submission" date="2019-10" db="EMBL/GenBank/DDBJ databases">
        <title>Taxonomy of Antarctic Massilia spp.: description of Massilia rubra sp. nov., Massilia aquatica sp. nov., Massilia mucilaginosa sp. nov., Massilia frigida sp. nov. isolated from streams, lakes and regoliths.</title>
        <authorList>
            <person name="Holochova P."/>
            <person name="Sedlacek I."/>
            <person name="Kralova S."/>
            <person name="Maslanova I."/>
            <person name="Busse H.-J."/>
            <person name="Stankova E."/>
            <person name="Vrbovska V."/>
            <person name="Kovarovic V."/>
            <person name="Bartak M."/>
            <person name="Svec P."/>
            <person name="Pantucek R."/>
        </authorList>
    </citation>
    <scope>NUCLEOTIDE SEQUENCE [LARGE SCALE GENOMIC DNA]</scope>
    <source>
        <strain evidence="19 20">CCM 8733</strain>
    </source>
</reference>
<evidence type="ECO:0000313" key="20">
    <source>
        <dbReference type="Proteomes" id="UP000609726"/>
    </source>
</evidence>
<dbReference type="PANTHER" id="PTHR32552">
    <property type="entry name" value="FERRICHROME IRON RECEPTOR-RELATED"/>
    <property type="match status" value="1"/>
</dbReference>